<dbReference type="PANTHER" id="PTHR21445:SF0">
    <property type="entry name" value="APURINIC-APYRIMIDINIC ENDONUCLEASE"/>
    <property type="match status" value="1"/>
</dbReference>
<feature type="binding site" evidence="7">
    <location>
        <position position="207"/>
    </location>
    <ligand>
        <name>Zn(2+)</name>
        <dbReference type="ChEBI" id="CHEBI:29105"/>
        <label>2</label>
    </ligand>
</feature>
<keyword evidence="4 7" id="KW-0378">Hydrolase</keyword>
<feature type="binding site" evidence="7">
    <location>
        <position position="287"/>
    </location>
    <ligand>
        <name>Zn(2+)</name>
        <dbReference type="ChEBI" id="CHEBI:29105"/>
        <label>2</label>
    </ligand>
</feature>
<dbReference type="PROSITE" id="PS51432">
    <property type="entry name" value="AP_NUCLEASE_F2_4"/>
    <property type="match status" value="1"/>
</dbReference>
<dbReference type="GO" id="GO:0006284">
    <property type="term" value="P:base-excision repair"/>
    <property type="evidence" value="ECO:0007669"/>
    <property type="project" value="TreeGrafter"/>
</dbReference>
<proteinExistence type="inferred from homology"/>
<keyword evidence="3 7" id="KW-0227">DNA damage</keyword>
<dbReference type="NCBIfam" id="TIGR00587">
    <property type="entry name" value="nfo"/>
    <property type="match status" value="1"/>
</dbReference>
<gene>
    <name evidence="7" type="primary">nfo</name>
    <name evidence="9" type="ORF">DY78_GL002629</name>
</gene>
<evidence type="ECO:0000256" key="3">
    <source>
        <dbReference type="ARBA" id="ARBA00022763"/>
    </source>
</evidence>
<dbReference type="NCBIfam" id="NF002196">
    <property type="entry name" value="PRK01060.1-1"/>
    <property type="match status" value="1"/>
</dbReference>
<feature type="binding site" evidence="7">
    <location>
        <position position="242"/>
    </location>
    <ligand>
        <name>Zn(2+)</name>
        <dbReference type="ChEBI" id="CHEBI:29105"/>
        <label>2</label>
    </ligand>
</feature>
<dbReference type="Proteomes" id="UP000050920">
    <property type="component" value="Unassembled WGS sequence"/>
</dbReference>
<evidence type="ECO:0000256" key="7">
    <source>
        <dbReference type="HAMAP-Rule" id="MF_00152"/>
    </source>
</evidence>
<feature type="binding site" evidence="7">
    <location>
        <position position="173"/>
    </location>
    <ligand>
        <name>Zn(2+)</name>
        <dbReference type="ChEBI" id="CHEBI:29105"/>
        <label>2</label>
    </ligand>
</feature>
<dbReference type="HAMAP" id="MF_00152">
    <property type="entry name" value="Nfo"/>
    <property type="match status" value="1"/>
</dbReference>
<evidence type="ECO:0000313" key="10">
    <source>
        <dbReference type="Proteomes" id="UP000050920"/>
    </source>
</evidence>
<comment type="similarity">
    <text evidence="1 7">Belongs to the AP endonuclease 2 family.</text>
</comment>
<feature type="binding site" evidence="7">
    <location>
        <position position="255"/>
    </location>
    <ligand>
        <name>Zn(2+)</name>
        <dbReference type="ChEBI" id="CHEBI:29105"/>
        <label>3</label>
    </ligand>
</feature>
<evidence type="ECO:0000256" key="5">
    <source>
        <dbReference type="ARBA" id="ARBA00022833"/>
    </source>
</evidence>
<keyword evidence="7" id="KW-0540">Nuclease</keyword>
<evidence type="ECO:0000313" key="9">
    <source>
        <dbReference type="EMBL" id="KRO28131.1"/>
    </source>
</evidence>
<dbReference type="GO" id="GO:0003906">
    <property type="term" value="F:DNA-(apurinic or apyrimidinic site) endonuclease activity"/>
    <property type="evidence" value="ECO:0007669"/>
    <property type="project" value="TreeGrafter"/>
</dbReference>
<comment type="cofactor">
    <cofactor evidence="7">
        <name>Zn(2+)</name>
        <dbReference type="ChEBI" id="CHEBI:29105"/>
    </cofactor>
    <text evidence="7">Binds 3 Zn(2+) ions.</text>
</comment>
<keyword evidence="6 7" id="KW-0234">DNA repair</keyword>
<dbReference type="PANTHER" id="PTHR21445">
    <property type="entry name" value="ENDONUCLEASE IV ENDODEOXYRIBONUCLEASE IV"/>
    <property type="match status" value="1"/>
</dbReference>
<keyword evidence="10" id="KW-1185">Reference proteome</keyword>
<dbReference type="EMBL" id="AYGX02000052">
    <property type="protein sequence ID" value="KRO28131.1"/>
    <property type="molecule type" value="Genomic_DNA"/>
</dbReference>
<evidence type="ECO:0000256" key="4">
    <source>
        <dbReference type="ARBA" id="ARBA00022801"/>
    </source>
</evidence>
<dbReference type="GO" id="GO:0003677">
    <property type="term" value="F:DNA binding"/>
    <property type="evidence" value="ECO:0007669"/>
    <property type="project" value="InterPro"/>
</dbReference>
<comment type="caution">
    <text evidence="9">The sequence shown here is derived from an EMBL/GenBank/DDBJ whole genome shotgun (WGS) entry which is preliminary data.</text>
</comment>
<dbReference type="SUPFAM" id="SSF51658">
    <property type="entry name" value="Xylose isomerase-like"/>
    <property type="match status" value="1"/>
</dbReference>
<comment type="function">
    <text evidence="7">Endonuclease IV plays a role in DNA repair. It cleaves phosphodiester bonds at apurinic or apyrimidinic (AP) sites, generating a 3'-hydroxyl group and a 5'-terminal sugar phosphate.</text>
</comment>
<dbReference type="InterPro" id="IPR001719">
    <property type="entry name" value="AP_endonuc_2"/>
</dbReference>
<dbReference type="AlphaFoldDB" id="A0A0R2NWS7"/>
<comment type="catalytic activity">
    <reaction evidence="7">
        <text>Endonucleolytic cleavage to 5'-phosphooligonucleotide end-products.</text>
        <dbReference type="EC" id="3.1.21.2"/>
    </reaction>
</comment>
<feature type="binding site" evidence="7">
    <location>
        <position position="97"/>
    </location>
    <ligand>
        <name>Zn(2+)</name>
        <dbReference type="ChEBI" id="CHEBI:29105"/>
        <label>1</label>
    </ligand>
</feature>
<feature type="binding site" evidence="7">
    <location>
        <position position="257"/>
    </location>
    <ligand>
        <name>Zn(2+)</name>
        <dbReference type="ChEBI" id="CHEBI:29105"/>
        <label>3</label>
    </ligand>
</feature>
<feature type="binding site" evidence="7">
    <location>
        <position position="173"/>
    </location>
    <ligand>
        <name>Zn(2+)</name>
        <dbReference type="ChEBI" id="CHEBI:29105"/>
        <label>1</label>
    </ligand>
</feature>
<feature type="domain" description="Xylose isomerase-like TIM barrel" evidence="8">
    <location>
        <begin position="49"/>
        <end position="311"/>
    </location>
</feature>
<keyword evidence="2 7" id="KW-0479">Metal-binding</keyword>
<keyword evidence="5 7" id="KW-0862">Zinc</keyword>
<dbReference type="PROSITE" id="PS00730">
    <property type="entry name" value="AP_NUCLEASE_F2_2"/>
    <property type="match status" value="1"/>
</dbReference>
<name>A0A0R2NWS7_9LACO</name>
<dbReference type="Pfam" id="PF01261">
    <property type="entry name" value="AP_endonuc_2"/>
    <property type="match status" value="1"/>
</dbReference>
<dbReference type="PROSITE" id="PS00731">
    <property type="entry name" value="AP_NUCLEASE_F2_3"/>
    <property type="match status" value="1"/>
</dbReference>
<dbReference type="GO" id="GO:0008081">
    <property type="term" value="F:phosphoric diester hydrolase activity"/>
    <property type="evidence" value="ECO:0007669"/>
    <property type="project" value="TreeGrafter"/>
</dbReference>
<feature type="binding site" evidence="7">
    <location>
        <position position="138"/>
    </location>
    <ligand>
        <name>Zn(2+)</name>
        <dbReference type="ChEBI" id="CHEBI:29105"/>
        <label>1</label>
    </ligand>
</feature>
<dbReference type="SMART" id="SM00518">
    <property type="entry name" value="AP2Ec"/>
    <property type="match status" value="1"/>
</dbReference>
<dbReference type="FunFam" id="3.20.20.150:FF:000001">
    <property type="entry name" value="Probable endonuclease 4"/>
    <property type="match status" value="1"/>
</dbReference>
<evidence type="ECO:0000256" key="2">
    <source>
        <dbReference type="ARBA" id="ARBA00022723"/>
    </source>
</evidence>
<dbReference type="InterPro" id="IPR013022">
    <property type="entry name" value="Xyl_isomerase-like_TIM-brl"/>
</dbReference>
<protein>
    <recommendedName>
        <fullName evidence="7">Probable endonuclease 4</fullName>
        <ecNumber evidence="7">3.1.21.2</ecNumber>
    </recommendedName>
    <alternativeName>
        <fullName evidence="7">Endodeoxyribonuclease IV</fullName>
    </alternativeName>
    <alternativeName>
        <fullName evidence="7">Endonuclease IV</fullName>
    </alternativeName>
</protein>
<dbReference type="GO" id="GO:0008270">
    <property type="term" value="F:zinc ion binding"/>
    <property type="evidence" value="ECO:0007669"/>
    <property type="project" value="UniProtKB-UniRule"/>
</dbReference>
<dbReference type="CDD" id="cd00019">
    <property type="entry name" value="AP2Ec"/>
    <property type="match status" value="1"/>
</dbReference>
<dbReference type="EC" id="3.1.21.2" evidence="7"/>
<evidence type="ECO:0000259" key="8">
    <source>
        <dbReference type="Pfam" id="PF01261"/>
    </source>
</evidence>
<dbReference type="GO" id="GO:0008833">
    <property type="term" value="F:deoxyribonuclease IV (phage-T4-induced) activity"/>
    <property type="evidence" value="ECO:0007669"/>
    <property type="project" value="UniProtKB-UniRule"/>
</dbReference>
<feature type="binding site" evidence="7">
    <location>
        <position position="210"/>
    </location>
    <ligand>
        <name>Zn(2+)</name>
        <dbReference type="ChEBI" id="CHEBI:29105"/>
        <label>3</label>
    </ligand>
</feature>
<evidence type="ECO:0000256" key="1">
    <source>
        <dbReference type="ARBA" id="ARBA00005340"/>
    </source>
</evidence>
<organism evidence="9 10">
    <name type="scientific">Lactiplantibacillus fabifermentans DSM 21115</name>
    <dbReference type="NCBI Taxonomy" id="1413187"/>
    <lineage>
        <taxon>Bacteria</taxon>
        <taxon>Bacillati</taxon>
        <taxon>Bacillota</taxon>
        <taxon>Bacilli</taxon>
        <taxon>Lactobacillales</taxon>
        <taxon>Lactobacillaceae</taxon>
        <taxon>Lactiplantibacillus</taxon>
    </lineage>
</organism>
<dbReference type="InterPro" id="IPR018246">
    <property type="entry name" value="AP_endonuc_F2_Zn_BS"/>
</dbReference>
<sequence>MVIFLYNGSMQAYAFGNAKQPISEGWDVMLRLGSHVSMKAPKMLLGSAQEAVSYGANTFMVYTGAPQNTRRKPIDELNIEAAKPVMAEHDLQQIVVHAPYIVNLGNTTKPGYFEFATDFLYHEIERAEAVGATQLTLHPGAHVGAGADVAIAQIAKGLNEVIRPDQKIQIAIETMAGKGTEVGRTFEEIAQMIDGVTYNEKLSVTFDTCHTSDAGYDIKNDFDGVLNEFDHVIGLDRLKVIHLNDSKNPQGAHKDRHTNIGMGTLGFDALNYVCHHPQLDNISKILETPYVGEDKKHQHAPYKYEIAMLKAGKFNDNLIDDIENER</sequence>
<evidence type="ECO:0000256" key="6">
    <source>
        <dbReference type="ARBA" id="ARBA00023204"/>
    </source>
</evidence>
<reference evidence="9 10" key="1">
    <citation type="journal article" date="2015" name="Genome Announc.">
        <title>Expanding the biotechnology potential of lactobacilli through comparative genomics of 213 strains and associated genera.</title>
        <authorList>
            <person name="Sun Z."/>
            <person name="Harris H.M."/>
            <person name="McCann A."/>
            <person name="Guo C."/>
            <person name="Argimon S."/>
            <person name="Zhang W."/>
            <person name="Yang X."/>
            <person name="Jeffery I.B."/>
            <person name="Cooney J.C."/>
            <person name="Kagawa T.F."/>
            <person name="Liu W."/>
            <person name="Song Y."/>
            <person name="Salvetti E."/>
            <person name="Wrobel A."/>
            <person name="Rasinkangas P."/>
            <person name="Parkhill J."/>
            <person name="Rea M.C."/>
            <person name="O'Sullivan O."/>
            <person name="Ritari J."/>
            <person name="Douillard F.P."/>
            <person name="Paul Ross R."/>
            <person name="Yang R."/>
            <person name="Briner A.E."/>
            <person name="Felis G.E."/>
            <person name="de Vos W.M."/>
            <person name="Barrangou R."/>
            <person name="Klaenhammer T.R."/>
            <person name="Caufield P.W."/>
            <person name="Cui Y."/>
            <person name="Zhang H."/>
            <person name="O'Toole P.W."/>
        </authorList>
    </citation>
    <scope>NUCLEOTIDE SEQUENCE [LARGE SCALE GENOMIC DNA]</scope>
    <source>
        <strain evidence="9 10">DSM 21115</strain>
    </source>
</reference>
<keyword evidence="7 9" id="KW-0255">Endonuclease</keyword>
<accession>A0A0R2NWS7</accession>
<dbReference type="Gene3D" id="3.20.20.150">
    <property type="entry name" value="Divalent-metal-dependent TIM barrel enzymes"/>
    <property type="match status" value="1"/>
</dbReference>
<dbReference type="InterPro" id="IPR036237">
    <property type="entry name" value="Xyl_isomerase-like_sf"/>
</dbReference>